<dbReference type="EMBL" id="CAADRP010000890">
    <property type="protein sequence ID" value="VFU33253.1"/>
    <property type="molecule type" value="Genomic_DNA"/>
</dbReference>
<evidence type="ECO:0000313" key="3">
    <source>
        <dbReference type="EMBL" id="VFU33253.1"/>
    </source>
</evidence>
<evidence type="ECO:0008006" key="4">
    <source>
        <dbReference type="Google" id="ProtNLM"/>
    </source>
</evidence>
<protein>
    <recommendedName>
        <fullName evidence="4">Sulfite exporter TauE/SafE family protein</fullName>
    </recommendedName>
</protein>
<evidence type="ECO:0000256" key="2">
    <source>
        <dbReference type="SAM" id="Phobius"/>
    </source>
</evidence>
<keyword evidence="2" id="KW-0472">Membrane</keyword>
<dbReference type="AlphaFoldDB" id="A0A6N2KY81"/>
<comment type="similarity">
    <text evidence="1">Belongs to the 4-toluene sulfonate uptake permease (TSUP) (TC 2.A.102) family.</text>
</comment>
<proteinExistence type="inferred from homology"/>
<organism evidence="3">
    <name type="scientific">Salix viminalis</name>
    <name type="common">Common osier</name>
    <name type="synonym">Basket willow</name>
    <dbReference type="NCBI Taxonomy" id="40686"/>
    <lineage>
        <taxon>Eukaryota</taxon>
        <taxon>Viridiplantae</taxon>
        <taxon>Streptophyta</taxon>
        <taxon>Embryophyta</taxon>
        <taxon>Tracheophyta</taxon>
        <taxon>Spermatophyta</taxon>
        <taxon>Magnoliopsida</taxon>
        <taxon>eudicotyledons</taxon>
        <taxon>Gunneridae</taxon>
        <taxon>Pentapetalae</taxon>
        <taxon>rosids</taxon>
        <taxon>fabids</taxon>
        <taxon>Malpighiales</taxon>
        <taxon>Salicaceae</taxon>
        <taxon>Saliceae</taxon>
        <taxon>Salix</taxon>
    </lineage>
</organism>
<dbReference type="PANTHER" id="PTHR14255">
    <property type="entry name" value="CEREBLON"/>
    <property type="match status" value="1"/>
</dbReference>
<evidence type="ECO:0000256" key="1">
    <source>
        <dbReference type="ARBA" id="ARBA00009142"/>
    </source>
</evidence>
<dbReference type="GO" id="GO:0031464">
    <property type="term" value="C:Cul4A-RING E3 ubiquitin ligase complex"/>
    <property type="evidence" value="ECO:0007669"/>
    <property type="project" value="TreeGrafter"/>
</dbReference>
<dbReference type="GO" id="GO:0016567">
    <property type="term" value="P:protein ubiquitination"/>
    <property type="evidence" value="ECO:0007669"/>
    <property type="project" value="TreeGrafter"/>
</dbReference>
<gene>
    <name evidence="3" type="ORF">SVIM_LOCUS151028</name>
</gene>
<accession>A0A6N2KY81</accession>
<feature type="transmembrane region" description="Helical" evidence="2">
    <location>
        <begin position="86"/>
        <end position="104"/>
    </location>
</feature>
<reference evidence="3" key="1">
    <citation type="submission" date="2019-03" db="EMBL/GenBank/DDBJ databases">
        <authorList>
            <person name="Mank J."/>
            <person name="Almeida P."/>
        </authorList>
    </citation>
    <scope>NUCLEOTIDE SEQUENCE</scope>
    <source>
        <strain evidence="3">78183</strain>
    </source>
</reference>
<sequence length="155" mass="16375">MVLAGVFCFIAASISSAGGIGGGGLYIPILTIVVGFDLKTASSSSVFMVTGGTITNVMRNLCTRSDKFGGKILVDYDISLLSEPCVLLGVTVGVIVILFFQIGIRRSEEKWLWDLENGLVKNEASSKGGGEVEGVKEPLLGVELTWGSIFPVEEV</sequence>
<keyword evidence="2" id="KW-1133">Transmembrane helix</keyword>
<keyword evidence="2" id="KW-0812">Transmembrane</keyword>
<name>A0A6N2KY81_SALVM</name>
<dbReference type="PANTHER" id="PTHR14255:SF3">
    <property type="entry name" value="SULFITE EXPORTER TAUE_SAFE FAMILY PROTEIN 5-RELATED"/>
    <property type="match status" value="1"/>
</dbReference>